<name>A0ABR2I6P9_9EUKA</name>
<dbReference type="SUPFAM" id="SSF54236">
    <property type="entry name" value="Ubiquitin-like"/>
    <property type="match status" value="1"/>
</dbReference>
<reference evidence="2 3" key="1">
    <citation type="submission" date="2024-04" db="EMBL/GenBank/DDBJ databases">
        <title>Tritrichomonas musculus Genome.</title>
        <authorList>
            <person name="Alves-Ferreira E."/>
            <person name="Grigg M."/>
            <person name="Lorenzi H."/>
            <person name="Galac M."/>
        </authorList>
    </citation>
    <scope>NUCLEOTIDE SEQUENCE [LARGE SCALE GENOMIC DNA]</scope>
    <source>
        <strain evidence="2 3">EAF2021</strain>
    </source>
</reference>
<dbReference type="InterPro" id="IPR029071">
    <property type="entry name" value="Ubiquitin-like_domsf"/>
</dbReference>
<sequence length="1204" mass="139745">MLISSIQQFSPDKMFLVDFCGEKKKFFSTSTYELFQKFKSSTNGIQKNLSLVFNSVYIDQTKSISLIDIGYSPTEYLQILNLEKKKTYFRLSLFDFQFSYEDNSKNTVFNAKCYFAKFFYTVPRNIVIEYQGKKLLDDEYLINYDSDESSPFELSIKKGYHLYYTFTNSKFSLICLKEGSTLRNLRDTITVYTNLYTGVCYGQRIKKLFNATDQIIIENTKLEELTQKTNILDIDYFPKELKEPIPVIPIKIDNSRFNNLEVQIFDPQTTVYMITIFLEKQFQIDRSLFIPHDKTGKRIDLNTPIIEYVNNPPTFSIEEPLFVKLNGRVLKMHYLSTIEDIHNKKNFNAHNFGIIINNQFANNESGSYLLAHFLNNPDIPSEATEIKLKFSLNSCHIKTISRIEPDNKIKSKRYIVPDYMKFEDIATFFMNRNPDTFHLLSIKDNVFTYEIIDKRKIFYNFEDDSNSTKACSITVDGRYARVIDLFKEIHKENRRGFHPLKGYKDYVYEAYFNNITLKFWELLTNILYTKENPITVKAFLYQKKREDSQKDFKVQLYNDGSYVSLPFDFCTAKDIIKNICKTRHFDDKNVSLFMNYNLLNPTDIPTLCKNGIDTLFLGNIPDKKSITVTNETTLRTTIHANKDQFDCVPQMIIGMFGIKDEKSVTFKHRTKNSFNGQEIPSNFNLASFPNEAEIIISCPYNTSKEKYSFTFLCDGQKKKISLPSNYSILNLKDQIQEKLNKFDSTINSLSFEFNKFKLDESKKFTDYKLFEDAVITVSTANSFEIQVKLPEKSFKYKVAGNDTIGDVKRLIKSQFNYDDEIQLKNSTNEEIDDKTKVSENMSLLLICKKAKLKCQGLSNDQNDREIEVSEILTVSEVTSFLRTYFFKGNFSIFTLTDKVKQIFQHIDKNKKLFEIDSDLFVHRVLSLSNVYLDDSKISVSSHSNYSDQNTLEWFKQKVLSRIIMKPADSFELVAGEKRLDEYKKMADIQSIGQGKIRIQFDFDKPLSQPPSKPSSSRRSKPKIKLSVPLDSNDQISTEKVKETENKIDEKSEDVENKIDETEESKEKLEEIENIEKVEENADNSAAELNAAADGDAGKRFTYKFQIDKDPVCTMSFGEGATINDARIEIAKQQGDIDPSCVSILFAGKVLRKDILIENLNLIEIDILQVCIKSVEDIFLRTARALRVYGQADLDEYYSEYEEYD</sequence>
<evidence type="ECO:0008006" key="4">
    <source>
        <dbReference type="Google" id="ProtNLM"/>
    </source>
</evidence>
<dbReference type="EMBL" id="JAPFFF010000020">
    <property type="protein sequence ID" value="KAK8857575.1"/>
    <property type="molecule type" value="Genomic_DNA"/>
</dbReference>
<evidence type="ECO:0000256" key="1">
    <source>
        <dbReference type="SAM" id="MobiDB-lite"/>
    </source>
</evidence>
<evidence type="ECO:0000313" key="3">
    <source>
        <dbReference type="Proteomes" id="UP001470230"/>
    </source>
</evidence>
<comment type="caution">
    <text evidence="2">The sequence shown here is derived from an EMBL/GenBank/DDBJ whole genome shotgun (WGS) entry which is preliminary data.</text>
</comment>
<dbReference type="Proteomes" id="UP001470230">
    <property type="component" value="Unassembled WGS sequence"/>
</dbReference>
<gene>
    <name evidence="2" type="ORF">M9Y10_015980</name>
</gene>
<protein>
    <recommendedName>
        <fullName evidence="4">Ubiquitin-like domain-containing protein</fullName>
    </recommendedName>
</protein>
<organism evidence="2 3">
    <name type="scientific">Tritrichomonas musculus</name>
    <dbReference type="NCBI Taxonomy" id="1915356"/>
    <lineage>
        <taxon>Eukaryota</taxon>
        <taxon>Metamonada</taxon>
        <taxon>Parabasalia</taxon>
        <taxon>Tritrichomonadida</taxon>
        <taxon>Tritrichomonadidae</taxon>
        <taxon>Tritrichomonas</taxon>
    </lineage>
</organism>
<accession>A0ABR2I6P9</accession>
<feature type="region of interest" description="Disordered" evidence="1">
    <location>
        <begin position="1003"/>
        <end position="1064"/>
    </location>
</feature>
<keyword evidence="3" id="KW-1185">Reference proteome</keyword>
<evidence type="ECO:0000313" key="2">
    <source>
        <dbReference type="EMBL" id="KAK8857575.1"/>
    </source>
</evidence>
<proteinExistence type="predicted"/>
<feature type="compositionally biased region" description="Basic and acidic residues" evidence="1">
    <location>
        <begin position="1036"/>
        <end position="1064"/>
    </location>
</feature>